<evidence type="ECO:0000313" key="1">
    <source>
        <dbReference type="EMBL" id="KAK3346689.1"/>
    </source>
</evidence>
<organism evidence="1 2">
    <name type="scientific">Lasiosphaeria hispida</name>
    <dbReference type="NCBI Taxonomy" id="260671"/>
    <lineage>
        <taxon>Eukaryota</taxon>
        <taxon>Fungi</taxon>
        <taxon>Dikarya</taxon>
        <taxon>Ascomycota</taxon>
        <taxon>Pezizomycotina</taxon>
        <taxon>Sordariomycetes</taxon>
        <taxon>Sordariomycetidae</taxon>
        <taxon>Sordariales</taxon>
        <taxon>Lasiosphaeriaceae</taxon>
        <taxon>Lasiosphaeria</taxon>
    </lineage>
</organism>
<gene>
    <name evidence="1" type="ORF">B0T25DRAFT_552641</name>
</gene>
<sequence length="243" mass="27927">MPINNSNMNQTHIPNPPRCPCGLTSIFTYPPSIPDLLRDFPDIVPDLDVRRDELRCRNCDYRASMNKYQAFWTNVNKYMVGAAKVLRKEYPGSTAMTLRQEGVPVAEGQNAKFWLDHRKQMLKEQANRYTEAGKFLAWIPFWSIWGKSDAHRDIAWPKLPASQPPPAEQLLFDDQPMPDGQQLPSDQVMLGSELGLFDGQFLSNDQSLFTGQPMFDEQLQFDEQFLFDEQLIFDEQPMTTDSG</sequence>
<reference evidence="1" key="1">
    <citation type="journal article" date="2023" name="Mol. Phylogenet. Evol.">
        <title>Genome-scale phylogeny and comparative genomics of the fungal order Sordariales.</title>
        <authorList>
            <person name="Hensen N."/>
            <person name="Bonometti L."/>
            <person name="Westerberg I."/>
            <person name="Brannstrom I.O."/>
            <person name="Guillou S."/>
            <person name="Cros-Aarteil S."/>
            <person name="Calhoun S."/>
            <person name="Haridas S."/>
            <person name="Kuo A."/>
            <person name="Mondo S."/>
            <person name="Pangilinan J."/>
            <person name="Riley R."/>
            <person name="LaButti K."/>
            <person name="Andreopoulos B."/>
            <person name="Lipzen A."/>
            <person name="Chen C."/>
            <person name="Yan M."/>
            <person name="Daum C."/>
            <person name="Ng V."/>
            <person name="Clum A."/>
            <person name="Steindorff A."/>
            <person name="Ohm R.A."/>
            <person name="Martin F."/>
            <person name="Silar P."/>
            <person name="Natvig D.O."/>
            <person name="Lalanne C."/>
            <person name="Gautier V."/>
            <person name="Ament-Velasquez S.L."/>
            <person name="Kruys A."/>
            <person name="Hutchinson M.I."/>
            <person name="Powell A.J."/>
            <person name="Barry K."/>
            <person name="Miller A.N."/>
            <person name="Grigoriev I.V."/>
            <person name="Debuchy R."/>
            <person name="Gladieux P."/>
            <person name="Hiltunen Thoren M."/>
            <person name="Johannesson H."/>
        </authorList>
    </citation>
    <scope>NUCLEOTIDE SEQUENCE</scope>
    <source>
        <strain evidence="1">CBS 955.72</strain>
    </source>
</reference>
<proteinExistence type="predicted"/>
<dbReference type="AlphaFoldDB" id="A0AAJ0HBR5"/>
<protein>
    <submittedName>
        <fullName evidence="1">Uncharacterized protein</fullName>
    </submittedName>
</protein>
<dbReference type="Proteomes" id="UP001275084">
    <property type="component" value="Unassembled WGS sequence"/>
</dbReference>
<comment type="caution">
    <text evidence="1">The sequence shown here is derived from an EMBL/GenBank/DDBJ whole genome shotgun (WGS) entry which is preliminary data.</text>
</comment>
<reference evidence="1" key="2">
    <citation type="submission" date="2023-06" db="EMBL/GenBank/DDBJ databases">
        <authorList>
            <consortium name="Lawrence Berkeley National Laboratory"/>
            <person name="Haridas S."/>
            <person name="Hensen N."/>
            <person name="Bonometti L."/>
            <person name="Westerberg I."/>
            <person name="Brannstrom I.O."/>
            <person name="Guillou S."/>
            <person name="Cros-Aarteil S."/>
            <person name="Calhoun S."/>
            <person name="Kuo A."/>
            <person name="Mondo S."/>
            <person name="Pangilinan J."/>
            <person name="Riley R."/>
            <person name="Labutti K."/>
            <person name="Andreopoulos B."/>
            <person name="Lipzen A."/>
            <person name="Chen C."/>
            <person name="Yanf M."/>
            <person name="Daum C."/>
            <person name="Ng V."/>
            <person name="Clum A."/>
            <person name="Steindorff A."/>
            <person name="Ohm R."/>
            <person name="Martin F."/>
            <person name="Silar P."/>
            <person name="Natvig D."/>
            <person name="Lalanne C."/>
            <person name="Gautier V."/>
            <person name="Ament-Velasquez S.L."/>
            <person name="Kruys A."/>
            <person name="Hutchinson M.I."/>
            <person name="Powell A.J."/>
            <person name="Barry K."/>
            <person name="Miller A.N."/>
            <person name="Grigoriev I.V."/>
            <person name="Debuchy R."/>
            <person name="Gladieux P."/>
            <person name="Thoren M.H."/>
            <person name="Johannesson H."/>
        </authorList>
    </citation>
    <scope>NUCLEOTIDE SEQUENCE</scope>
    <source>
        <strain evidence="1">CBS 955.72</strain>
    </source>
</reference>
<dbReference type="EMBL" id="JAUIQD010000006">
    <property type="protein sequence ID" value="KAK3346689.1"/>
    <property type="molecule type" value="Genomic_DNA"/>
</dbReference>
<accession>A0AAJ0HBR5</accession>
<keyword evidence="2" id="KW-1185">Reference proteome</keyword>
<name>A0AAJ0HBR5_9PEZI</name>
<evidence type="ECO:0000313" key="2">
    <source>
        <dbReference type="Proteomes" id="UP001275084"/>
    </source>
</evidence>